<dbReference type="GO" id="GO:0008119">
    <property type="term" value="F:thiopurine S-methyltransferase activity"/>
    <property type="evidence" value="ECO:0007669"/>
    <property type="project" value="UniProtKB-UniRule"/>
</dbReference>
<dbReference type="AlphaFoldDB" id="A0A5S9PAM5"/>
<reference evidence="10 11" key="1">
    <citation type="submission" date="2019-11" db="EMBL/GenBank/DDBJ databases">
        <authorList>
            <person name="Holert J."/>
        </authorList>
    </citation>
    <scope>NUCLEOTIDE SEQUENCE [LARGE SCALE GENOMIC DNA]</scope>
    <source>
        <strain evidence="10">BC5_2</strain>
    </source>
</reference>
<comment type="subcellular location">
    <subcellularLocation>
        <location evidence="2 9">Cytoplasm</location>
    </subcellularLocation>
</comment>
<feature type="binding site" evidence="9">
    <location>
        <position position="123"/>
    </location>
    <ligand>
        <name>S-adenosyl-L-methionine</name>
        <dbReference type="ChEBI" id="CHEBI:59789"/>
    </ligand>
</feature>
<dbReference type="FunFam" id="3.40.50.150:FF:000101">
    <property type="entry name" value="Thiopurine S-methyltransferase"/>
    <property type="match status" value="1"/>
</dbReference>
<dbReference type="Proteomes" id="UP000434580">
    <property type="component" value="Unassembled WGS sequence"/>
</dbReference>
<dbReference type="OrthoDB" id="9778208at2"/>
<dbReference type="EC" id="2.1.1.67" evidence="4 9"/>
<dbReference type="GO" id="GO:0005737">
    <property type="term" value="C:cytoplasm"/>
    <property type="evidence" value="ECO:0007669"/>
    <property type="project" value="UniProtKB-SubCell"/>
</dbReference>
<dbReference type="InterPro" id="IPR025835">
    <property type="entry name" value="Thiopurine_S-MeTrfase"/>
</dbReference>
<dbReference type="GO" id="GO:0010038">
    <property type="term" value="P:response to metal ion"/>
    <property type="evidence" value="ECO:0007669"/>
    <property type="project" value="InterPro"/>
</dbReference>
<evidence type="ECO:0000256" key="5">
    <source>
        <dbReference type="ARBA" id="ARBA00022490"/>
    </source>
</evidence>
<feature type="binding site" evidence="9">
    <location>
        <position position="45"/>
    </location>
    <ligand>
        <name>S-adenosyl-L-methionine</name>
        <dbReference type="ChEBI" id="CHEBI:59789"/>
    </ligand>
</feature>
<evidence type="ECO:0000256" key="8">
    <source>
        <dbReference type="ARBA" id="ARBA00022691"/>
    </source>
</evidence>
<evidence type="ECO:0000256" key="2">
    <source>
        <dbReference type="ARBA" id="ARBA00004496"/>
    </source>
</evidence>
<feature type="binding site" evidence="9">
    <location>
        <position position="10"/>
    </location>
    <ligand>
        <name>S-adenosyl-L-methionine</name>
        <dbReference type="ChEBI" id="CHEBI:59789"/>
    </ligand>
</feature>
<evidence type="ECO:0000256" key="3">
    <source>
        <dbReference type="ARBA" id="ARBA00008145"/>
    </source>
</evidence>
<dbReference type="Gene3D" id="3.40.50.150">
    <property type="entry name" value="Vaccinia Virus protein VP39"/>
    <property type="match status" value="1"/>
</dbReference>
<feature type="binding site" evidence="9">
    <location>
        <position position="66"/>
    </location>
    <ligand>
        <name>S-adenosyl-L-methionine</name>
        <dbReference type="ChEBI" id="CHEBI:59789"/>
    </ligand>
</feature>
<evidence type="ECO:0000256" key="1">
    <source>
        <dbReference type="ARBA" id="ARBA00000903"/>
    </source>
</evidence>
<dbReference type="InterPro" id="IPR008854">
    <property type="entry name" value="TPMT"/>
</dbReference>
<evidence type="ECO:0000313" key="10">
    <source>
        <dbReference type="EMBL" id="CAA0100813.1"/>
    </source>
</evidence>
<keyword evidence="5 9" id="KW-0963">Cytoplasm</keyword>
<dbReference type="GO" id="GO:0032259">
    <property type="term" value="P:methylation"/>
    <property type="evidence" value="ECO:0007669"/>
    <property type="project" value="UniProtKB-KW"/>
</dbReference>
<comment type="catalytic activity">
    <reaction evidence="1 9">
        <text>S-adenosyl-L-methionine + a thiopurine = S-adenosyl-L-homocysteine + a thiopurine S-methylether.</text>
        <dbReference type="EC" id="2.1.1.67"/>
    </reaction>
</comment>
<keyword evidence="7 9" id="KW-0808">Transferase</keyword>
<name>A0A5S9PAM5_9GAMM</name>
<sequence length="212" mass="23842">MKADFWHQRWESKETGWHEASANPVFTDTFHHLGLTAGDRVFVPMCGKTLDIHWLLNNGYAVVGAELNEPAVQQLFTELCKKPTISDSGTHKCYEADNITVWVGDILALSTEQLGQVDGIYDRGALVALPKEMRSRYAPHIKAISQCAPQLLVAYRYDTQKMQGPPFAIAEAELEAYYDNTHRRVEVFSRTVDGKFAPEVTVVECVWLLAAK</sequence>
<dbReference type="SUPFAM" id="SSF53335">
    <property type="entry name" value="S-adenosyl-L-methionine-dependent methyltransferases"/>
    <property type="match status" value="1"/>
</dbReference>
<comment type="similarity">
    <text evidence="3 9">Belongs to the class I-like SAM-binding methyltransferase superfamily. TPMT family.</text>
</comment>
<dbReference type="InterPro" id="IPR022474">
    <property type="entry name" value="Thiopur_S-MeTfrase_Se/Te_detox"/>
</dbReference>
<dbReference type="NCBIfam" id="TIGR03840">
    <property type="entry name" value="TMPT_Se_Te"/>
    <property type="match status" value="1"/>
</dbReference>
<evidence type="ECO:0000256" key="6">
    <source>
        <dbReference type="ARBA" id="ARBA00022603"/>
    </source>
</evidence>
<organism evidence="10 11">
    <name type="scientific">BD1-7 clade bacterium</name>
    <dbReference type="NCBI Taxonomy" id="2029982"/>
    <lineage>
        <taxon>Bacteria</taxon>
        <taxon>Pseudomonadati</taxon>
        <taxon>Pseudomonadota</taxon>
        <taxon>Gammaproteobacteria</taxon>
        <taxon>Cellvibrionales</taxon>
        <taxon>Spongiibacteraceae</taxon>
        <taxon>BD1-7 clade</taxon>
    </lineage>
</organism>
<dbReference type="EMBL" id="CACSII010000008">
    <property type="protein sequence ID" value="CAA0100813.1"/>
    <property type="molecule type" value="Genomic_DNA"/>
</dbReference>
<proteinExistence type="inferred from homology"/>
<dbReference type="PANTHER" id="PTHR10259">
    <property type="entry name" value="THIOPURINE S-METHYLTRANSFERASE"/>
    <property type="match status" value="1"/>
</dbReference>
<evidence type="ECO:0000256" key="4">
    <source>
        <dbReference type="ARBA" id="ARBA00011905"/>
    </source>
</evidence>
<keyword evidence="8 9" id="KW-0949">S-adenosyl-L-methionine</keyword>
<dbReference type="Pfam" id="PF05724">
    <property type="entry name" value="TPMT"/>
    <property type="match status" value="1"/>
</dbReference>
<dbReference type="PROSITE" id="PS51585">
    <property type="entry name" value="SAM_MT_TPMT"/>
    <property type="match status" value="1"/>
</dbReference>
<dbReference type="PANTHER" id="PTHR10259:SF11">
    <property type="entry name" value="THIOPURINE S-METHYLTRANSFERASE"/>
    <property type="match status" value="1"/>
</dbReference>
<evidence type="ECO:0000256" key="9">
    <source>
        <dbReference type="HAMAP-Rule" id="MF_00812"/>
    </source>
</evidence>
<protein>
    <recommendedName>
        <fullName evidence="4 9">Thiopurine S-methyltransferase</fullName>
        <ecNumber evidence="4 9">2.1.1.67</ecNumber>
    </recommendedName>
    <alternativeName>
        <fullName evidence="9">Thiopurine methyltransferase</fullName>
    </alternativeName>
</protein>
<dbReference type="HAMAP" id="MF_00812">
    <property type="entry name" value="Thiopur_methtran"/>
    <property type="match status" value="1"/>
</dbReference>
<dbReference type="PIRSF" id="PIRSF023956">
    <property type="entry name" value="Thiopurine_S-methyltransferase"/>
    <property type="match status" value="1"/>
</dbReference>
<gene>
    <name evidence="10" type="primary">tpm_2</name>
    <name evidence="9" type="synonym">tpm</name>
    <name evidence="10" type="ORF">DPBNPPHM_03844</name>
</gene>
<keyword evidence="6 9" id="KW-0489">Methyltransferase</keyword>
<evidence type="ECO:0000313" key="11">
    <source>
        <dbReference type="Proteomes" id="UP000434580"/>
    </source>
</evidence>
<dbReference type="InterPro" id="IPR029063">
    <property type="entry name" value="SAM-dependent_MTases_sf"/>
</dbReference>
<evidence type="ECO:0000256" key="7">
    <source>
        <dbReference type="ARBA" id="ARBA00022679"/>
    </source>
</evidence>
<accession>A0A5S9PAM5</accession>